<dbReference type="InterPro" id="IPR003305">
    <property type="entry name" value="CenC_carb-bd"/>
</dbReference>
<dbReference type="EMBL" id="JAQIZZ010000005">
    <property type="protein sequence ID" value="KAJ5541263.1"/>
    <property type="molecule type" value="Genomic_DNA"/>
</dbReference>
<dbReference type="Proteomes" id="UP001220324">
    <property type="component" value="Unassembled WGS sequence"/>
</dbReference>
<evidence type="ECO:0000256" key="1">
    <source>
        <dbReference type="ARBA" id="ARBA00022801"/>
    </source>
</evidence>
<dbReference type="InterPro" id="IPR008979">
    <property type="entry name" value="Galactose-bd-like_sf"/>
</dbReference>
<dbReference type="SUPFAM" id="SSF49785">
    <property type="entry name" value="Galactose-binding domain-like"/>
    <property type="match status" value="1"/>
</dbReference>
<dbReference type="Pfam" id="PF02018">
    <property type="entry name" value="CBM_4_9"/>
    <property type="match status" value="1"/>
</dbReference>
<name>A0AAD6GFY0_9EURO</name>
<accession>A0AAD6GFY0</accession>
<dbReference type="GO" id="GO:0016798">
    <property type="term" value="F:hydrolase activity, acting on glycosyl bonds"/>
    <property type="evidence" value="ECO:0007669"/>
    <property type="project" value="InterPro"/>
</dbReference>
<protein>
    <recommendedName>
        <fullName evidence="2">CBM-cenC domain-containing protein</fullName>
    </recommendedName>
</protein>
<dbReference type="AlphaFoldDB" id="A0AAD6GFY0"/>
<proteinExistence type="predicted"/>
<evidence type="ECO:0000313" key="4">
    <source>
        <dbReference type="Proteomes" id="UP001220324"/>
    </source>
</evidence>
<dbReference type="Gene3D" id="2.60.120.260">
    <property type="entry name" value="Galactose-binding domain-like"/>
    <property type="match status" value="1"/>
</dbReference>
<keyword evidence="4" id="KW-1185">Reference proteome</keyword>
<evidence type="ECO:0000313" key="3">
    <source>
        <dbReference type="EMBL" id="KAJ5541263.1"/>
    </source>
</evidence>
<comment type="caution">
    <text evidence="3">The sequence shown here is derived from an EMBL/GenBank/DDBJ whole genome shotgun (WGS) entry which is preliminary data.</text>
</comment>
<gene>
    <name evidence="3" type="ORF">N7494_006339</name>
</gene>
<organism evidence="3 4">
    <name type="scientific">Penicillium frequentans</name>
    <dbReference type="NCBI Taxonomy" id="3151616"/>
    <lineage>
        <taxon>Eukaryota</taxon>
        <taxon>Fungi</taxon>
        <taxon>Dikarya</taxon>
        <taxon>Ascomycota</taxon>
        <taxon>Pezizomycotina</taxon>
        <taxon>Eurotiomycetes</taxon>
        <taxon>Eurotiomycetidae</taxon>
        <taxon>Eurotiales</taxon>
        <taxon>Aspergillaceae</taxon>
        <taxon>Penicillium</taxon>
    </lineage>
</organism>
<evidence type="ECO:0000259" key="2">
    <source>
        <dbReference type="Pfam" id="PF02018"/>
    </source>
</evidence>
<reference evidence="3 4" key="1">
    <citation type="journal article" date="2023" name="IMA Fungus">
        <title>Comparative genomic study of the Penicillium genus elucidates a diverse pangenome and 15 lateral gene transfer events.</title>
        <authorList>
            <person name="Petersen C."/>
            <person name="Sorensen T."/>
            <person name="Nielsen M.R."/>
            <person name="Sondergaard T.E."/>
            <person name="Sorensen J.L."/>
            <person name="Fitzpatrick D.A."/>
            <person name="Frisvad J.C."/>
            <person name="Nielsen K.L."/>
        </authorList>
    </citation>
    <scope>NUCLEOTIDE SEQUENCE [LARGE SCALE GENOMIC DNA]</scope>
    <source>
        <strain evidence="3 4">IBT 35679</strain>
    </source>
</reference>
<sequence length="164" mass="17363">MALSACNAVINPGFESGVLFPWRASAVDVAHVSTGTAYSGDYYLNLQTAIDNQGNTISQTLKNLIPGKSYTFSAEAQAPYPASSEYCFVYVYSGSNSTVGEIASADLYEESFGEWVSVSGTYVPKHSVETLHILAACDEEDNSVTGEVYLDAISLVPETGCGSA</sequence>
<feature type="domain" description="CBM-cenC" evidence="2">
    <location>
        <begin position="7"/>
        <end position="131"/>
    </location>
</feature>
<keyword evidence="1" id="KW-0378">Hydrolase</keyword>